<dbReference type="GO" id="GO:0003723">
    <property type="term" value="F:RNA binding"/>
    <property type="evidence" value="ECO:0007669"/>
    <property type="project" value="InterPro"/>
</dbReference>
<evidence type="ECO:0000256" key="2">
    <source>
        <dbReference type="ARBA" id="ARBA00004123"/>
    </source>
</evidence>
<feature type="compositionally biased region" description="Basic residues" evidence="11">
    <location>
        <begin position="31"/>
        <end position="40"/>
    </location>
</feature>
<gene>
    <name evidence="13" type="ORF">Naga_100165g3</name>
</gene>
<dbReference type="InterPro" id="IPR020103">
    <property type="entry name" value="PsdUridine_synth_cat_dom_sf"/>
</dbReference>
<dbReference type="InterPro" id="IPR041708">
    <property type="entry name" value="PUS1/PUS2-like"/>
</dbReference>
<dbReference type="Gene3D" id="3.30.70.660">
    <property type="entry name" value="Pseudouridine synthase I, catalytic domain, C-terminal subdomain"/>
    <property type="match status" value="1"/>
</dbReference>
<feature type="compositionally biased region" description="Basic and acidic residues" evidence="11">
    <location>
        <begin position="46"/>
        <end position="73"/>
    </location>
</feature>
<dbReference type="InterPro" id="IPR020095">
    <property type="entry name" value="PsdUridine_synth_TruA_C"/>
</dbReference>
<dbReference type="GO" id="GO:0006397">
    <property type="term" value="P:mRNA processing"/>
    <property type="evidence" value="ECO:0007669"/>
    <property type="project" value="UniProtKB-KW"/>
</dbReference>
<dbReference type="SUPFAM" id="SSF55120">
    <property type="entry name" value="Pseudouridine synthase"/>
    <property type="match status" value="2"/>
</dbReference>
<evidence type="ECO:0000256" key="6">
    <source>
        <dbReference type="ARBA" id="ARBA00023235"/>
    </source>
</evidence>
<protein>
    <submittedName>
        <fullName evidence="13">Trna pseudouridine synthase mitochondrial</fullName>
    </submittedName>
</protein>
<feature type="compositionally biased region" description="Low complexity" evidence="11">
    <location>
        <begin position="243"/>
        <end position="261"/>
    </location>
</feature>
<feature type="compositionally biased region" description="Basic and acidic residues" evidence="11">
    <location>
        <begin position="701"/>
        <end position="728"/>
    </location>
</feature>
<feature type="compositionally biased region" description="Basic and acidic residues" evidence="11">
    <location>
        <begin position="681"/>
        <end position="694"/>
    </location>
</feature>
<feature type="region of interest" description="Disordered" evidence="11">
    <location>
        <begin position="177"/>
        <end position="336"/>
    </location>
</feature>
<comment type="similarity">
    <text evidence="3">Belongs to the tRNA pseudouridine synthase TruA family.</text>
</comment>
<feature type="region of interest" description="Disordered" evidence="11">
    <location>
        <begin position="681"/>
        <end position="740"/>
    </location>
</feature>
<evidence type="ECO:0000256" key="9">
    <source>
        <dbReference type="PIRSR" id="PIRSR641708-1"/>
    </source>
</evidence>
<dbReference type="PANTHER" id="PTHR11142">
    <property type="entry name" value="PSEUDOURIDYLATE SYNTHASE"/>
    <property type="match status" value="1"/>
</dbReference>
<comment type="subcellular location">
    <subcellularLocation>
        <location evidence="2">Nucleus</location>
    </subcellularLocation>
</comment>
<evidence type="ECO:0000313" key="13">
    <source>
        <dbReference type="EMBL" id="EWM23644.1"/>
    </source>
</evidence>
<dbReference type="InterPro" id="IPR020094">
    <property type="entry name" value="TruA/RsuA/RluB/E/F_N"/>
</dbReference>
<dbReference type="OrthoDB" id="10256309at2759"/>
<organism evidence="13 14">
    <name type="scientific">Nannochloropsis gaditana</name>
    <dbReference type="NCBI Taxonomy" id="72520"/>
    <lineage>
        <taxon>Eukaryota</taxon>
        <taxon>Sar</taxon>
        <taxon>Stramenopiles</taxon>
        <taxon>Ochrophyta</taxon>
        <taxon>Eustigmatophyceae</taxon>
        <taxon>Eustigmatales</taxon>
        <taxon>Monodopsidaceae</taxon>
        <taxon>Nannochloropsis</taxon>
    </lineage>
</organism>
<comment type="catalytic activity">
    <reaction evidence="1">
        <text>a uridine in mRNA = a pseudouridine in mRNA</text>
        <dbReference type="Rhea" id="RHEA:56644"/>
        <dbReference type="Rhea" id="RHEA-COMP:14658"/>
        <dbReference type="Rhea" id="RHEA-COMP:14659"/>
        <dbReference type="ChEBI" id="CHEBI:65314"/>
        <dbReference type="ChEBI" id="CHEBI:65315"/>
    </reaction>
</comment>
<feature type="region of interest" description="Disordered" evidence="11">
    <location>
        <begin position="1"/>
        <end position="93"/>
    </location>
</feature>
<dbReference type="InterPro" id="IPR001406">
    <property type="entry name" value="PsdUridine_synth_TruA"/>
</dbReference>
<keyword evidence="6" id="KW-0413">Isomerase</keyword>
<dbReference type="PANTHER" id="PTHR11142:SF4">
    <property type="entry name" value="PSEUDOURIDYLATE SYNTHASE 1 HOMOLOG"/>
    <property type="match status" value="1"/>
</dbReference>
<comment type="caution">
    <text evidence="13">The sequence shown here is derived from an EMBL/GenBank/DDBJ whole genome shotgun (WGS) entry which is preliminary data.</text>
</comment>
<evidence type="ECO:0000313" key="14">
    <source>
        <dbReference type="Proteomes" id="UP000019335"/>
    </source>
</evidence>
<keyword evidence="14" id="KW-1185">Reference proteome</keyword>
<evidence type="ECO:0000259" key="12">
    <source>
        <dbReference type="Pfam" id="PF01416"/>
    </source>
</evidence>
<keyword evidence="5" id="KW-0819">tRNA processing</keyword>
<name>W7TTH6_9STRA</name>
<dbReference type="GO" id="GO:1990481">
    <property type="term" value="P:mRNA pseudouridine synthesis"/>
    <property type="evidence" value="ECO:0007669"/>
    <property type="project" value="TreeGrafter"/>
</dbReference>
<feature type="domain" description="Pseudouridine synthase I TruA alpha/beta" evidence="12">
    <location>
        <begin position="462"/>
        <end position="572"/>
    </location>
</feature>
<feature type="compositionally biased region" description="Basic and acidic residues" evidence="11">
    <location>
        <begin position="11"/>
        <end position="24"/>
    </location>
</feature>
<evidence type="ECO:0000256" key="11">
    <source>
        <dbReference type="SAM" id="MobiDB-lite"/>
    </source>
</evidence>
<dbReference type="GO" id="GO:0031119">
    <property type="term" value="P:tRNA pseudouridine synthesis"/>
    <property type="evidence" value="ECO:0007669"/>
    <property type="project" value="InterPro"/>
</dbReference>
<evidence type="ECO:0000256" key="10">
    <source>
        <dbReference type="PIRSR" id="PIRSR641708-2"/>
    </source>
</evidence>
<feature type="compositionally biased region" description="Basic and acidic residues" evidence="11">
    <location>
        <begin position="177"/>
        <end position="188"/>
    </location>
</feature>
<evidence type="ECO:0000256" key="5">
    <source>
        <dbReference type="ARBA" id="ARBA00022694"/>
    </source>
</evidence>
<dbReference type="EMBL" id="AZIL01001545">
    <property type="protein sequence ID" value="EWM23644.1"/>
    <property type="molecule type" value="Genomic_DNA"/>
</dbReference>
<evidence type="ECO:0000256" key="1">
    <source>
        <dbReference type="ARBA" id="ARBA00001166"/>
    </source>
</evidence>
<proteinExistence type="inferred from homology"/>
<dbReference type="GO" id="GO:0005634">
    <property type="term" value="C:nucleus"/>
    <property type="evidence" value="ECO:0007669"/>
    <property type="project" value="UniProtKB-SubCell"/>
</dbReference>
<sequence>MSRGQGGRWRGRNDGASRGADRAWGRGGRGWGRHGKRGRGGWKGDSTNKRKSDESAAEKGGPKRQCFYEDRAPHSGSYAAKQRHENSEDGQDLLGNKKKVAMIIGYCGTDFQGMQMNPGAITIEAELEKAMYEAGCIKEANFGSLQKIGWSRSGRTDKGVHAAAQVVGCKLHVKMKSEENVDENRKEEEENAEGTGKGGANESLHAGKEGEEGWSSMEIVKEGGPPMGAQEDETSDKVKSKCSESAGAGASATGEGGEVSAPVGKVEGREEGGHAPGAVSPSEADGPENISHENTSGGTIAAPFTTLSTSKGDGESEGRPDALSQEPPHRPPPAPDALAAALEATRMAINRQLPPSIRIHGILRATRGFNAKNDCTRRRYCYWLPTFLLAEVEEVGAWLDGCAQQKKKKGGGGKRGEAGGAQGISLNYPQPDLSALRQCFRSRLRVYRASSRQLERLGRTLRKYVGTHKFHNFSIRMSFRSGSVKRYIMAVEMGDPVVVGEDGGEDKGLEWVCVTLTGQAFLLHQIRKMVAVAIMVSRGSAPATLIEDAYQDVMLTLPMAPSEGLYLDKASFALYNQRATQIGQAASLDWEGEEEEEDKGGRAPSLSVGVLRERIRRFLEEEIVGHILRREDKTLVFTKWMYHCRQKYEMGELDAFAARGLTVAEQRSEAPKKQVMAEMMQEREEAARGKRLEQQEGACDEQGKEEEKLLVETDQTELEHENIVHGTEDLEGQVANHQNK</sequence>
<evidence type="ECO:0000256" key="7">
    <source>
        <dbReference type="ARBA" id="ARBA00023242"/>
    </source>
</evidence>
<evidence type="ECO:0000256" key="4">
    <source>
        <dbReference type="ARBA" id="ARBA00022664"/>
    </source>
</evidence>
<dbReference type="FunFam" id="3.30.70.580:FF:000002">
    <property type="entry name" value="tRNA pseudouridine synthase"/>
    <property type="match status" value="1"/>
</dbReference>
<dbReference type="AlphaFoldDB" id="W7TTH6"/>
<dbReference type="InterPro" id="IPR020097">
    <property type="entry name" value="PsdUridine_synth_TruA_a/b_dom"/>
</dbReference>
<accession>W7TTH6</accession>
<keyword evidence="4" id="KW-0507">mRNA processing</keyword>
<dbReference type="FunFam" id="3.30.70.660:FF:000002">
    <property type="entry name" value="tRNA pseudouridine synthase"/>
    <property type="match status" value="1"/>
</dbReference>
<comment type="catalytic activity">
    <reaction evidence="8">
        <text>a uridine in tRNA = a pseudouridine in tRNA</text>
        <dbReference type="Rhea" id="RHEA:54572"/>
        <dbReference type="Rhea" id="RHEA-COMP:13339"/>
        <dbReference type="Rhea" id="RHEA-COMP:13934"/>
        <dbReference type="ChEBI" id="CHEBI:65314"/>
        <dbReference type="ChEBI" id="CHEBI:65315"/>
    </reaction>
</comment>
<feature type="active site" description="Nucleophile" evidence="9">
    <location>
        <position position="157"/>
    </location>
</feature>
<dbReference type="Proteomes" id="UP000019335">
    <property type="component" value="Chromosome 16"/>
</dbReference>
<dbReference type="Pfam" id="PF01416">
    <property type="entry name" value="PseudoU_synth_1"/>
    <property type="match status" value="1"/>
</dbReference>
<dbReference type="CDD" id="cd02568">
    <property type="entry name" value="PseudoU_synth_PUS1_PUS2"/>
    <property type="match status" value="1"/>
</dbReference>
<keyword evidence="7" id="KW-0539">Nucleus</keyword>
<reference evidence="13 14" key="1">
    <citation type="journal article" date="2014" name="Mol. Plant">
        <title>Chromosome Scale Genome Assembly and Transcriptome Profiling of Nannochloropsis gaditana in Nitrogen Depletion.</title>
        <authorList>
            <person name="Corteggiani Carpinelli E."/>
            <person name="Telatin A."/>
            <person name="Vitulo N."/>
            <person name="Forcato C."/>
            <person name="D'Angelo M."/>
            <person name="Schiavon R."/>
            <person name="Vezzi A."/>
            <person name="Giacometti G.M."/>
            <person name="Morosinotto T."/>
            <person name="Valle G."/>
        </authorList>
    </citation>
    <scope>NUCLEOTIDE SEQUENCE [LARGE SCALE GENOMIC DNA]</scope>
    <source>
        <strain evidence="13 14">B-31</strain>
    </source>
</reference>
<dbReference type="GO" id="GO:0009982">
    <property type="term" value="F:pseudouridine synthase activity"/>
    <property type="evidence" value="ECO:0007669"/>
    <property type="project" value="InterPro"/>
</dbReference>
<feature type="binding site" evidence="10">
    <location>
        <position position="380"/>
    </location>
    <ligand>
        <name>substrate</name>
    </ligand>
</feature>
<evidence type="ECO:0000256" key="8">
    <source>
        <dbReference type="ARBA" id="ARBA00036943"/>
    </source>
</evidence>
<evidence type="ECO:0000256" key="3">
    <source>
        <dbReference type="ARBA" id="ARBA00009375"/>
    </source>
</evidence>
<dbReference type="Gene3D" id="3.30.70.580">
    <property type="entry name" value="Pseudouridine synthase I, catalytic domain, N-terminal subdomain"/>
    <property type="match status" value="1"/>
</dbReference>